<dbReference type="EMBL" id="GBRH01229583">
    <property type="protein sequence ID" value="JAD68312.1"/>
    <property type="molecule type" value="Transcribed_RNA"/>
</dbReference>
<reference evidence="1" key="1">
    <citation type="submission" date="2014-09" db="EMBL/GenBank/DDBJ databases">
        <authorList>
            <person name="Magalhaes I.L.F."/>
            <person name="Oliveira U."/>
            <person name="Santos F.R."/>
            <person name="Vidigal T.H.D.A."/>
            <person name="Brescovit A.D."/>
            <person name="Santos A.J."/>
        </authorList>
    </citation>
    <scope>NUCLEOTIDE SEQUENCE</scope>
    <source>
        <tissue evidence="1">Shoot tissue taken approximately 20 cm above the soil surface</tissue>
    </source>
</reference>
<reference evidence="1" key="2">
    <citation type="journal article" date="2015" name="Data Brief">
        <title>Shoot transcriptome of the giant reed, Arundo donax.</title>
        <authorList>
            <person name="Barrero R.A."/>
            <person name="Guerrero F.D."/>
            <person name="Moolhuijzen P."/>
            <person name="Goolsby J.A."/>
            <person name="Tidwell J."/>
            <person name="Bellgard S.E."/>
            <person name="Bellgard M.I."/>
        </authorList>
    </citation>
    <scope>NUCLEOTIDE SEQUENCE</scope>
    <source>
        <tissue evidence="1">Shoot tissue taken approximately 20 cm above the soil surface</tissue>
    </source>
</reference>
<name>A0A0A9C9W6_ARUDO</name>
<protein>
    <submittedName>
        <fullName evidence="1">Uncharacterized protein</fullName>
    </submittedName>
</protein>
<sequence>MLMSDLSSITAQSSDLWPILVQF</sequence>
<organism evidence="1">
    <name type="scientific">Arundo donax</name>
    <name type="common">Giant reed</name>
    <name type="synonym">Donax arundinaceus</name>
    <dbReference type="NCBI Taxonomy" id="35708"/>
    <lineage>
        <taxon>Eukaryota</taxon>
        <taxon>Viridiplantae</taxon>
        <taxon>Streptophyta</taxon>
        <taxon>Embryophyta</taxon>
        <taxon>Tracheophyta</taxon>
        <taxon>Spermatophyta</taxon>
        <taxon>Magnoliopsida</taxon>
        <taxon>Liliopsida</taxon>
        <taxon>Poales</taxon>
        <taxon>Poaceae</taxon>
        <taxon>PACMAD clade</taxon>
        <taxon>Arundinoideae</taxon>
        <taxon>Arundineae</taxon>
        <taxon>Arundo</taxon>
    </lineage>
</organism>
<dbReference type="AlphaFoldDB" id="A0A0A9C9W6"/>
<evidence type="ECO:0000313" key="1">
    <source>
        <dbReference type="EMBL" id="JAD68312.1"/>
    </source>
</evidence>
<proteinExistence type="predicted"/>
<accession>A0A0A9C9W6</accession>